<proteinExistence type="predicted"/>
<dbReference type="EMBL" id="SIDB01000010">
    <property type="protein sequence ID" value="KAI3427382.1"/>
    <property type="molecule type" value="Genomic_DNA"/>
</dbReference>
<sequence>MRGEFVGRVDTLMRTIPASCALSTGSGFSDTGPQLRMANFLGQPYMGPAAVPHANPDFFNVYFAGTHLAVAMLTIPGRFFGTEVRPRKYNRDYILSCCDEAAKRREALRGKTPRTWVKGKPVATDHSWERMFHTHLHWKRWQQERMGPWYAPV</sequence>
<reference evidence="2" key="1">
    <citation type="journal article" date="2019" name="Plant J.">
        <title>Chlorella vulgaris genome assembly and annotation reveals the molecular basis for metabolic acclimation to high light conditions.</title>
        <authorList>
            <person name="Cecchin M."/>
            <person name="Marcolungo L."/>
            <person name="Rossato M."/>
            <person name="Girolomoni L."/>
            <person name="Cosentino E."/>
            <person name="Cuine S."/>
            <person name="Li-Beisson Y."/>
            <person name="Delledonne M."/>
            <person name="Ballottari M."/>
        </authorList>
    </citation>
    <scope>NUCLEOTIDE SEQUENCE</scope>
    <source>
        <strain evidence="2">211/11P</strain>
    </source>
</reference>
<feature type="transmembrane region" description="Helical" evidence="1">
    <location>
        <begin position="61"/>
        <end position="81"/>
    </location>
</feature>
<evidence type="ECO:0000256" key="1">
    <source>
        <dbReference type="SAM" id="Phobius"/>
    </source>
</evidence>
<keyword evidence="3" id="KW-1185">Reference proteome</keyword>
<evidence type="ECO:0000313" key="3">
    <source>
        <dbReference type="Proteomes" id="UP001055712"/>
    </source>
</evidence>
<protein>
    <submittedName>
        <fullName evidence="2">Uncharacterized protein</fullName>
    </submittedName>
</protein>
<keyword evidence="1" id="KW-1133">Transmembrane helix</keyword>
<organism evidence="2 3">
    <name type="scientific">Chlorella vulgaris</name>
    <name type="common">Green alga</name>
    <dbReference type="NCBI Taxonomy" id="3077"/>
    <lineage>
        <taxon>Eukaryota</taxon>
        <taxon>Viridiplantae</taxon>
        <taxon>Chlorophyta</taxon>
        <taxon>core chlorophytes</taxon>
        <taxon>Trebouxiophyceae</taxon>
        <taxon>Chlorellales</taxon>
        <taxon>Chlorellaceae</taxon>
        <taxon>Chlorella clade</taxon>
        <taxon>Chlorella</taxon>
    </lineage>
</organism>
<name>A0A9D4YUT9_CHLVU</name>
<keyword evidence="1" id="KW-0472">Membrane</keyword>
<reference evidence="2" key="2">
    <citation type="submission" date="2020-11" db="EMBL/GenBank/DDBJ databases">
        <authorList>
            <person name="Cecchin M."/>
            <person name="Marcolungo L."/>
            <person name="Rossato M."/>
            <person name="Girolomoni L."/>
            <person name="Cosentino E."/>
            <person name="Cuine S."/>
            <person name="Li-Beisson Y."/>
            <person name="Delledonne M."/>
            <person name="Ballottari M."/>
        </authorList>
    </citation>
    <scope>NUCLEOTIDE SEQUENCE</scope>
    <source>
        <strain evidence="2">211/11P</strain>
        <tissue evidence="2">Whole cell</tissue>
    </source>
</reference>
<keyword evidence="1" id="KW-0812">Transmembrane</keyword>
<dbReference type="Proteomes" id="UP001055712">
    <property type="component" value="Unassembled WGS sequence"/>
</dbReference>
<evidence type="ECO:0000313" key="2">
    <source>
        <dbReference type="EMBL" id="KAI3427382.1"/>
    </source>
</evidence>
<gene>
    <name evidence="2" type="ORF">D9Q98_010298</name>
</gene>
<dbReference type="AlphaFoldDB" id="A0A9D4YUT9"/>
<accession>A0A9D4YUT9</accession>
<comment type="caution">
    <text evidence="2">The sequence shown here is derived from an EMBL/GenBank/DDBJ whole genome shotgun (WGS) entry which is preliminary data.</text>
</comment>
<dbReference type="OrthoDB" id="521654at2759"/>